<dbReference type="AlphaFoldDB" id="A0A398CJQ8"/>
<dbReference type="InterPro" id="IPR029058">
    <property type="entry name" value="AB_hydrolase_fold"/>
</dbReference>
<dbReference type="Pfam" id="PF00756">
    <property type="entry name" value="Esterase"/>
    <property type="match status" value="1"/>
</dbReference>
<dbReference type="PANTHER" id="PTHR48098">
    <property type="entry name" value="ENTEROCHELIN ESTERASE-RELATED"/>
    <property type="match status" value="1"/>
</dbReference>
<protein>
    <submittedName>
        <fullName evidence="1">Esterase family protein</fullName>
    </submittedName>
</protein>
<dbReference type="RefSeq" id="WP_119150411.1">
    <property type="nucleotide sequence ID" value="NZ_JBHSOV010000028.1"/>
</dbReference>
<dbReference type="EMBL" id="QXJM01000039">
    <property type="protein sequence ID" value="RIE02372.1"/>
    <property type="molecule type" value="Genomic_DNA"/>
</dbReference>
<proteinExistence type="predicted"/>
<dbReference type="InterPro" id="IPR000801">
    <property type="entry name" value="Esterase-like"/>
</dbReference>
<gene>
    <name evidence="1" type="ORF">D3H35_16795</name>
</gene>
<sequence length="463" mass="52104">MWTNSTIETIHNFHARKLNNERRLFVYLPPGYEGGEQRHYPVLYMHAGQRAFDPAKPGTESWNIHKAADRLIAEGLMDGIIIVAIAHVRPVTANEYYHFTGPKDEIEHISCSGLDYEDFILNDVKPYIDSRYRTLQGPENTGLIGSSAAGLCTYHIGFRNPDVFGKLIMLSPYFVKARLGKKEEFELHEELIFEPYGGHPPLRVWMDIGDAEGLFLPSHVKDAVDILLQNGFRYGDDIAYLEQPEAAHQETDWGARVHIPLLFMFGNTGKATSLELRGRDVVGLQGMTVRINPIVHFDSGFAMSELNGTYAVEDPEVLEVKPDGTIVPKKEGSTTVTLTSNGIQASKRYEVVSALSEGVEVRMSVEVPEDTPDDSTIYGGMGMELLSVGSNRYEGRFLVPRDSGFNFRFTRGFRKFELDAEGNGIANRSFRASENTTLHCKVERWEGVHREEPERRSHASLEF</sequence>
<dbReference type="PANTHER" id="PTHR48098:SF6">
    <property type="entry name" value="FERRI-BACILLIBACTIN ESTERASE BESA"/>
    <property type="match status" value="1"/>
</dbReference>
<organism evidence="1 2">
    <name type="scientific">Cohnella faecalis</name>
    <dbReference type="NCBI Taxonomy" id="2315694"/>
    <lineage>
        <taxon>Bacteria</taxon>
        <taxon>Bacillati</taxon>
        <taxon>Bacillota</taxon>
        <taxon>Bacilli</taxon>
        <taxon>Bacillales</taxon>
        <taxon>Paenibacillaceae</taxon>
        <taxon>Cohnella</taxon>
    </lineage>
</organism>
<accession>A0A398CJQ8</accession>
<keyword evidence="2" id="KW-1185">Reference proteome</keyword>
<dbReference type="SUPFAM" id="SSF53474">
    <property type="entry name" value="alpha/beta-Hydrolases"/>
    <property type="match status" value="1"/>
</dbReference>
<dbReference type="OrthoDB" id="9784036at2"/>
<dbReference type="Proteomes" id="UP000266340">
    <property type="component" value="Unassembled WGS sequence"/>
</dbReference>
<evidence type="ECO:0000313" key="1">
    <source>
        <dbReference type="EMBL" id="RIE02372.1"/>
    </source>
</evidence>
<reference evidence="1 2" key="1">
    <citation type="submission" date="2018-09" db="EMBL/GenBank/DDBJ databases">
        <title>Cohnella cavernae sp. nov., isolated from a karst cave.</title>
        <authorList>
            <person name="Zhu H."/>
        </authorList>
    </citation>
    <scope>NUCLEOTIDE SEQUENCE [LARGE SCALE GENOMIC DNA]</scope>
    <source>
        <strain evidence="1 2">K2E09-144</strain>
    </source>
</reference>
<dbReference type="InterPro" id="IPR050583">
    <property type="entry name" value="Mycobacterial_A85_antigen"/>
</dbReference>
<name>A0A398CJQ8_9BACL</name>
<comment type="caution">
    <text evidence="1">The sequence shown here is derived from an EMBL/GenBank/DDBJ whole genome shotgun (WGS) entry which is preliminary data.</text>
</comment>
<dbReference type="Gene3D" id="3.40.50.1820">
    <property type="entry name" value="alpha/beta hydrolase"/>
    <property type="match status" value="1"/>
</dbReference>
<evidence type="ECO:0000313" key="2">
    <source>
        <dbReference type="Proteomes" id="UP000266340"/>
    </source>
</evidence>